<feature type="chain" id="PRO_5012264596" description="GLPGLI family protein" evidence="1">
    <location>
        <begin position="22"/>
        <end position="255"/>
    </location>
</feature>
<evidence type="ECO:0008006" key="4">
    <source>
        <dbReference type="Google" id="ProtNLM"/>
    </source>
</evidence>
<evidence type="ECO:0000256" key="1">
    <source>
        <dbReference type="SAM" id="SignalP"/>
    </source>
</evidence>
<dbReference type="EMBL" id="CP022383">
    <property type="protein sequence ID" value="ATA79217.1"/>
    <property type="molecule type" value="Genomic_DNA"/>
</dbReference>
<feature type="signal peptide" evidence="1">
    <location>
        <begin position="1"/>
        <end position="21"/>
    </location>
</feature>
<name>A0A250F5F2_CAPSP</name>
<gene>
    <name evidence="2" type="ORF">CGC59_05750</name>
</gene>
<reference evidence="3" key="1">
    <citation type="submission" date="2017-06" db="EMBL/GenBank/DDBJ databases">
        <title>Capnocytophaga spp. assemblies.</title>
        <authorList>
            <person name="Gulvik C.A."/>
        </authorList>
    </citation>
    <scope>NUCLEOTIDE SEQUENCE [LARGE SCALE GENOMIC DNA]</scope>
    <source>
        <strain evidence="3">H4486</strain>
    </source>
</reference>
<dbReference type="AlphaFoldDB" id="A0A250F5F2"/>
<keyword evidence="1" id="KW-0732">Signal</keyword>
<sequence>MNRQFVKWMSIFLLLPLGSIAQNLPYDTPAFKAIEKKLKINKRQVYWDFYTTQIVQGDSLNQLIAFPLVKREQGAMKLDLYVINYHTAKQKIESYYKGENQWTISEDTSLRGLEIVPTPQQLNSKTSAYQLRAFFSNSVRYNPTGKEELIWLISKGKDFHNIFTANVMSYSGKMESSELSNGHIPCNGNKEEIISHFSILPHKVHGFFALMEHRTTKQMRIVPDAEGFCTEELSNQQEAMIEWQYNKKEKHYKPN</sequence>
<proteinExistence type="predicted"/>
<protein>
    <recommendedName>
        <fullName evidence="4">GLPGLI family protein</fullName>
    </recommendedName>
</protein>
<evidence type="ECO:0000313" key="3">
    <source>
        <dbReference type="Proteomes" id="UP000217334"/>
    </source>
</evidence>
<dbReference type="Proteomes" id="UP000217334">
    <property type="component" value="Chromosome"/>
</dbReference>
<dbReference type="RefSeq" id="WP_095901176.1">
    <property type="nucleotide sequence ID" value="NZ_CP022383.1"/>
</dbReference>
<evidence type="ECO:0000313" key="2">
    <source>
        <dbReference type="EMBL" id="ATA79217.1"/>
    </source>
</evidence>
<accession>A0A250F5F2</accession>
<organism evidence="2 3">
    <name type="scientific">Capnocytophaga sputigena</name>
    <dbReference type="NCBI Taxonomy" id="1019"/>
    <lineage>
        <taxon>Bacteria</taxon>
        <taxon>Pseudomonadati</taxon>
        <taxon>Bacteroidota</taxon>
        <taxon>Flavobacteriia</taxon>
        <taxon>Flavobacteriales</taxon>
        <taxon>Flavobacteriaceae</taxon>
        <taxon>Capnocytophaga</taxon>
    </lineage>
</organism>